<organism evidence="1 2">
    <name type="scientific">Vaccinium darrowii</name>
    <dbReference type="NCBI Taxonomy" id="229202"/>
    <lineage>
        <taxon>Eukaryota</taxon>
        <taxon>Viridiplantae</taxon>
        <taxon>Streptophyta</taxon>
        <taxon>Embryophyta</taxon>
        <taxon>Tracheophyta</taxon>
        <taxon>Spermatophyta</taxon>
        <taxon>Magnoliopsida</taxon>
        <taxon>eudicotyledons</taxon>
        <taxon>Gunneridae</taxon>
        <taxon>Pentapetalae</taxon>
        <taxon>asterids</taxon>
        <taxon>Ericales</taxon>
        <taxon>Ericaceae</taxon>
        <taxon>Vaccinioideae</taxon>
        <taxon>Vaccinieae</taxon>
        <taxon>Vaccinium</taxon>
    </lineage>
</organism>
<evidence type="ECO:0000313" key="2">
    <source>
        <dbReference type="Proteomes" id="UP000828048"/>
    </source>
</evidence>
<gene>
    <name evidence="1" type="ORF">Vadar_009006</name>
</gene>
<protein>
    <submittedName>
        <fullName evidence="1">Uncharacterized protein</fullName>
    </submittedName>
</protein>
<reference evidence="1 2" key="1">
    <citation type="journal article" date="2021" name="Hortic Res">
        <title>High-quality reference genome and annotation aids understanding of berry development for evergreen blueberry (Vaccinium darrowii).</title>
        <authorList>
            <person name="Yu J."/>
            <person name="Hulse-Kemp A.M."/>
            <person name="Babiker E."/>
            <person name="Staton M."/>
        </authorList>
    </citation>
    <scope>NUCLEOTIDE SEQUENCE [LARGE SCALE GENOMIC DNA]</scope>
    <source>
        <strain evidence="2">cv. NJ 8807/NJ 8810</strain>
        <tissue evidence="1">Young leaf</tissue>
    </source>
</reference>
<name>A0ACB7Y752_9ERIC</name>
<comment type="caution">
    <text evidence="1">The sequence shown here is derived from an EMBL/GenBank/DDBJ whole genome shotgun (WGS) entry which is preliminary data.</text>
</comment>
<keyword evidence="2" id="KW-1185">Reference proteome</keyword>
<sequence length="194" mass="20670">MEVVQLNSSSNRSISSSTQFTNGNKRNNQILNSSNFHGGGILHAPPLSLSYSYPPSLSVFHPPLQNHNQPPLLPLPIPKPNTNPRNRGISCPPVTRKINNKPKSKPAKKADAAAKQVLRTSSASLAVIPSGNPVGPDPNNLPKDVYGVFALSPPPSSLPLPTFSLRPKLSCNAEAAAGIDAGATDNLRRLLRLR</sequence>
<accession>A0ACB7Y752</accession>
<proteinExistence type="predicted"/>
<evidence type="ECO:0000313" key="1">
    <source>
        <dbReference type="EMBL" id="KAH7848844.1"/>
    </source>
</evidence>
<dbReference type="Proteomes" id="UP000828048">
    <property type="component" value="Chromosome 7"/>
</dbReference>
<dbReference type="EMBL" id="CM037157">
    <property type="protein sequence ID" value="KAH7848844.1"/>
    <property type="molecule type" value="Genomic_DNA"/>
</dbReference>